<evidence type="ECO:0000313" key="4">
    <source>
        <dbReference type="EMBL" id="APT32405.1"/>
    </source>
</evidence>
<feature type="transmembrane region" description="Helical" evidence="2">
    <location>
        <begin position="237"/>
        <end position="255"/>
    </location>
</feature>
<dbReference type="InterPro" id="IPR002656">
    <property type="entry name" value="Acyl_transf_3_dom"/>
</dbReference>
<feature type="transmembrane region" description="Helical" evidence="2">
    <location>
        <begin position="183"/>
        <end position="201"/>
    </location>
</feature>
<protein>
    <submittedName>
        <fullName evidence="5">Fucose 4-O-acetylase</fullName>
    </submittedName>
</protein>
<dbReference type="PANTHER" id="PTHR37312">
    <property type="entry name" value="MEMBRANE-BOUND ACYLTRANSFERASE YKRP-RELATED"/>
    <property type="match status" value="1"/>
</dbReference>
<dbReference type="EMBL" id="FOPK01000003">
    <property type="protein sequence ID" value="SFG41913.1"/>
    <property type="molecule type" value="Genomic_DNA"/>
</dbReference>
<dbReference type="Pfam" id="PF01757">
    <property type="entry name" value="Acyl_transf_3"/>
    <property type="match status" value="1"/>
</dbReference>
<dbReference type="InterPro" id="IPR052734">
    <property type="entry name" value="Nod_factor_acetyltransferase"/>
</dbReference>
<organism evidence="5 7">
    <name type="scientific">Methylobacterium phyllosphaerae</name>
    <dbReference type="NCBI Taxonomy" id="418223"/>
    <lineage>
        <taxon>Bacteria</taxon>
        <taxon>Pseudomonadati</taxon>
        <taxon>Pseudomonadota</taxon>
        <taxon>Alphaproteobacteria</taxon>
        <taxon>Hyphomicrobiales</taxon>
        <taxon>Methylobacteriaceae</taxon>
        <taxon>Methylobacterium</taxon>
    </lineage>
</organism>
<sequence length="419" mass="44968">MRPDARRCAGAVEGGFRKRVIRLAKAWRGIIRFPMPRTDLMARHRDTQLDAARGLAVLLVLFGHLLQPVFYGPSGPNPGPALAVWRVIYAFHMPFFFLLCGMVDRVRGDEDIAAASLSALKLVLTALAFSTLALIPPLLDGTVSPGSALLDMLRGRDLSLSVLWFLVALGLVRVVYAAALALAFPHAYWVVLGAALAVSWICSAQAFPFWQIHALLGALPFYVAGRRLGRRALDASALLGVCGLAVLLLCAPRNFVHVATGQYGNPALFAVTAVAGCGFMLAVADRLRGPPRAVAAFLGRTSFDLYIVSGAFLLLAPYRPDWDRWGLLVLLAAVGLPLHLLAALSLRGPIRAVRRGAEGVVDGLAGRWRLRARIDATGSTRRSRAFPMRILKTCAGPSPASPASRPSMTAPHAIGPDVR</sequence>
<feature type="transmembrane region" description="Helical" evidence="2">
    <location>
        <begin position="115"/>
        <end position="138"/>
    </location>
</feature>
<feature type="transmembrane region" description="Helical" evidence="2">
    <location>
        <begin position="51"/>
        <end position="71"/>
    </location>
</feature>
<name>A0AAE8HNV5_9HYPH</name>
<feature type="compositionally biased region" description="Low complexity" evidence="1">
    <location>
        <begin position="395"/>
        <end position="411"/>
    </location>
</feature>
<feature type="transmembrane region" description="Helical" evidence="2">
    <location>
        <begin position="83"/>
        <end position="103"/>
    </location>
</feature>
<dbReference type="Proteomes" id="UP000185487">
    <property type="component" value="Chromosome"/>
</dbReference>
<feature type="transmembrane region" description="Helical" evidence="2">
    <location>
        <begin position="158"/>
        <end position="176"/>
    </location>
</feature>
<feature type="transmembrane region" description="Helical" evidence="2">
    <location>
        <begin position="297"/>
        <end position="318"/>
    </location>
</feature>
<evidence type="ECO:0000256" key="1">
    <source>
        <dbReference type="SAM" id="MobiDB-lite"/>
    </source>
</evidence>
<evidence type="ECO:0000313" key="7">
    <source>
        <dbReference type="Proteomes" id="UP000199140"/>
    </source>
</evidence>
<keyword evidence="2" id="KW-0472">Membrane</keyword>
<dbReference type="PANTHER" id="PTHR37312:SF1">
    <property type="entry name" value="MEMBRANE-BOUND ACYLTRANSFERASE YKRP-RELATED"/>
    <property type="match status" value="1"/>
</dbReference>
<dbReference type="AlphaFoldDB" id="A0AAE8HNV5"/>
<dbReference type="EMBL" id="CP015367">
    <property type="protein sequence ID" value="APT32405.1"/>
    <property type="molecule type" value="Genomic_DNA"/>
</dbReference>
<accession>A0AAE8HNV5</accession>
<gene>
    <name evidence="4" type="ORF">MCBMB27_03114</name>
    <name evidence="5" type="ORF">SAMN05192567_103115</name>
</gene>
<keyword evidence="2" id="KW-1133">Transmembrane helix</keyword>
<evidence type="ECO:0000256" key="2">
    <source>
        <dbReference type="SAM" id="Phobius"/>
    </source>
</evidence>
<feature type="transmembrane region" description="Helical" evidence="2">
    <location>
        <begin position="207"/>
        <end position="225"/>
    </location>
</feature>
<feature type="transmembrane region" description="Helical" evidence="2">
    <location>
        <begin position="267"/>
        <end position="285"/>
    </location>
</feature>
<evidence type="ECO:0000259" key="3">
    <source>
        <dbReference type="Pfam" id="PF01757"/>
    </source>
</evidence>
<evidence type="ECO:0000313" key="5">
    <source>
        <dbReference type="EMBL" id="SFG41913.1"/>
    </source>
</evidence>
<feature type="transmembrane region" description="Helical" evidence="2">
    <location>
        <begin position="324"/>
        <end position="346"/>
    </location>
</feature>
<feature type="region of interest" description="Disordered" evidence="1">
    <location>
        <begin position="395"/>
        <end position="419"/>
    </location>
</feature>
<feature type="domain" description="Acyltransferase 3" evidence="3">
    <location>
        <begin position="48"/>
        <end position="337"/>
    </location>
</feature>
<keyword evidence="2" id="KW-0812">Transmembrane</keyword>
<keyword evidence="6" id="KW-1185">Reference proteome</keyword>
<proteinExistence type="predicted"/>
<dbReference type="KEGG" id="mphy:MCBMB27_03114"/>
<dbReference type="GO" id="GO:0016747">
    <property type="term" value="F:acyltransferase activity, transferring groups other than amino-acyl groups"/>
    <property type="evidence" value="ECO:0007669"/>
    <property type="project" value="InterPro"/>
</dbReference>
<reference evidence="4 6" key="1">
    <citation type="submission" date="2016-04" db="EMBL/GenBank/DDBJ databases">
        <title>Complete genome sequencing and analysis of CBMB27, Methylobacterium phyllosphaerae isolated from leaf tissues of rice (Oryza sativa L.).</title>
        <authorList>
            <person name="Lee Y."/>
            <person name="Hwangbo K."/>
            <person name="Chung H."/>
            <person name="Yoo J."/>
            <person name="Kim K.Y."/>
            <person name="Sa T.M."/>
            <person name="Um Y."/>
            <person name="Madhaiyan M."/>
        </authorList>
    </citation>
    <scope>NUCLEOTIDE SEQUENCE [LARGE SCALE GENOMIC DNA]</scope>
    <source>
        <strain evidence="4 6">CBMB27</strain>
    </source>
</reference>
<dbReference type="Proteomes" id="UP000199140">
    <property type="component" value="Unassembled WGS sequence"/>
</dbReference>
<evidence type="ECO:0000313" key="6">
    <source>
        <dbReference type="Proteomes" id="UP000185487"/>
    </source>
</evidence>
<reference evidence="5 7" key="2">
    <citation type="submission" date="2016-10" db="EMBL/GenBank/DDBJ databases">
        <authorList>
            <person name="Varghese N."/>
            <person name="Submissions S."/>
        </authorList>
    </citation>
    <scope>NUCLEOTIDE SEQUENCE [LARGE SCALE GENOMIC DNA]</scope>
    <source>
        <strain evidence="5 7">CBMB27</strain>
    </source>
</reference>